<dbReference type="Pfam" id="PF04191">
    <property type="entry name" value="PEMT"/>
    <property type="match status" value="1"/>
</dbReference>
<sequence>MNDRSAHTHPWKISDVVMFPALAIAILAEYLIPTRIVPLTFWLLIPVGLAGVIAGLKLISASKTALEAQDQPSLPGEPTTQLVTDGPYRFSRNPNYLGAILMAFGMAIAANSLWFLLVATCAMLVLDRWMIRPEERYLHETFSQEYRDYAQRTRRWF</sequence>
<keyword evidence="7" id="KW-1185">Reference proteome</keyword>
<name>A0ABQ3IY82_9RHOB</name>
<dbReference type="InterPro" id="IPR052527">
    <property type="entry name" value="Metal_cation-efflux_comp"/>
</dbReference>
<evidence type="ECO:0000256" key="3">
    <source>
        <dbReference type="ARBA" id="ARBA00022989"/>
    </source>
</evidence>
<evidence type="ECO:0000313" key="7">
    <source>
        <dbReference type="Proteomes" id="UP000609802"/>
    </source>
</evidence>
<keyword evidence="3 5" id="KW-1133">Transmembrane helix</keyword>
<dbReference type="PANTHER" id="PTHR43847:SF1">
    <property type="entry name" value="BLL3993 PROTEIN"/>
    <property type="match status" value="1"/>
</dbReference>
<gene>
    <name evidence="6" type="ORF">GCM10016455_17550</name>
</gene>
<evidence type="ECO:0008006" key="8">
    <source>
        <dbReference type="Google" id="ProtNLM"/>
    </source>
</evidence>
<dbReference type="PANTHER" id="PTHR43847">
    <property type="entry name" value="BLL3993 PROTEIN"/>
    <property type="match status" value="1"/>
</dbReference>
<evidence type="ECO:0000256" key="2">
    <source>
        <dbReference type="ARBA" id="ARBA00022692"/>
    </source>
</evidence>
<keyword evidence="4 5" id="KW-0472">Membrane</keyword>
<keyword evidence="2 5" id="KW-0812">Transmembrane</keyword>
<organism evidence="6 7">
    <name type="scientific">Aliiroseovarius zhejiangensis</name>
    <dbReference type="NCBI Taxonomy" id="1632025"/>
    <lineage>
        <taxon>Bacteria</taxon>
        <taxon>Pseudomonadati</taxon>
        <taxon>Pseudomonadota</taxon>
        <taxon>Alphaproteobacteria</taxon>
        <taxon>Rhodobacterales</taxon>
        <taxon>Paracoccaceae</taxon>
        <taxon>Aliiroseovarius</taxon>
    </lineage>
</organism>
<comment type="caution">
    <text evidence="6">The sequence shown here is derived from an EMBL/GenBank/DDBJ whole genome shotgun (WGS) entry which is preliminary data.</text>
</comment>
<dbReference type="Proteomes" id="UP000609802">
    <property type="component" value="Unassembled WGS sequence"/>
</dbReference>
<dbReference type="Gene3D" id="1.20.120.1630">
    <property type="match status" value="1"/>
</dbReference>
<dbReference type="RefSeq" id="WP_191286135.1">
    <property type="nucleotide sequence ID" value="NZ_BNCH01000003.1"/>
</dbReference>
<evidence type="ECO:0000256" key="5">
    <source>
        <dbReference type="SAM" id="Phobius"/>
    </source>
</evidence>
<dbReference type="EMBL" id="BNCH01000003">
    <property type="protein sequence ID" value="GHE97541.1"/>
    <property type="molecule type" value="Genomic_DNA"/>
</dbReference>
<feature type="transmembrane region" description="Helical" evidence="5">
    <location>
        <begin position="12"/>
        <end position="32"/>
    </location>
</feature>
<comment type="subcellular location">
    <subcellularLocation>
        <location evidence="1">Endomembrane system</location>
        <topology evidence="1">Multi-pass membrane protein</topology>
    </subcellularLocation>
</comment>
<evidence type="ECO:0000256" key="4">
    <source>
        <dbReference type="ARBA" id="ARBA00023136"/>
    </source>
</evidence>
<protein>
    <recommendedName>
        <fullName evidence="8">Isoprenylcysteine carboxylmethyltransferase family protein</fullName>
    </recommendedName>
</protein>
<evidence type="ECO:0000313" key="6">
    <source>
        <dbReference type="EMBL" id="GHE97541.1"/>
    </source>
</evidence>
<evidence type="ECO:0000256" key="1">
    <source>
        <dbReference type="ARBA" id="ARBA00004127"/>
    </source>
</evidence>
<feature type="transmembrane region" description="Helical" evidence="5">
    <location>
        <begin position="39"/>
        <end position="59"/>
    </location>
</feature>
<accession>A0ABQ3IY82</accession>
<proteinExistence type="predicted"/>
<reference evidence="7" key="1">
    <citation type="journal article" date="2019" name="Int. J. Syst. Evol. Microbiol.">
        <title>The Global Catalogue of Microorganisms (GCM) 10K type strain sequencing project: providing services to taxonomists for standard genome sequencing and annotation.</title>
        <authorList>
            <consortium name="The Broad Institute Genomics Platform"/>
            <consortium name="The Broad Institute Genome Sequencing Center for Infectious Disease"/>
            <person name="Wu L."/>
            <person name="Ma J."/>
        </authorList>
    </citation>
    <scope>NUCLEOTIDE SEQUENCE [LARGE SCALE GENOMIC DNA]</scope>
    <source>
        <strain evidence="7">KCTC 42443</strain>
    </source>
</reference>
<dbReference type="InterPro" id="IPR007318">
    <property type="entry name" value="Phopholipid_MeTrfase"/>
</dbReference>
<feature type="transmembrane region" description="Helical" evidence="5">
    <location>
        <begin position="96"/>
        <end position="126"/>
    </location>
</feature>